<proteinExistence type="predicted"/>
<dbReference type="EMBL" id="CAXITT010000097">
    <property type="protein sequence ID" value="CAL1531764.1"/>
    <property type="molecule type" value="Genomic_DNA"/>
</dbReference>
<dbReference type="InterPro" id="IPR051576">
    <property type="entry name" value="PX-Rho_GAP"/>
</dbReference>
<dbReference type="SMART" id="SM00324">
    <property type="entry name" value="RhoGAP"/>
    <property type="match status" value="1"/>
</dbReference>
<gene>
    <name evidence="3" type="ORF">GSLYS_00005859001</name>
</gene>
<comment type="caution">
    <text evidence="3">The sequence shown here is derived from an EMBL/GenBank/DDBJ whole genome shotgun (WGS) entry which is preliminary data.</text>
</comment>
<dbReference type="SUPFAM" id="SSF48350">
    <property type="entry name" value="GTPase activation domain, GAP"/>
    <property type="match status" value="1"/>
</dbReference>
<dbReference type="GO" id="GO:0005096">
    <property type="term" value="F:GTPase activator activity"/>
    <property type="evidence" value="ECO:0007669"/>
    <property type="project" value="UniProtKB-KW"/>
</dbReference>
<accession>A0AAV2HG80</accession>
<dbReference type="GO" id="GO:0007264">
    <property type="term" value="P:small GTPase-mediated signal transduction"/>
    <property type="evidence" value="ECO:0007669"/>
    <property type="project" value="TreeGrafter"/>
</dbReference>
<feature type="domain" description="Rho-GAP" evidence="2">
    <location>
        <begin position="56"/>
        <end position="240"/>
    </location>
</feature>
<protein>
    <recommendedName>
        <fullName evidence="2">Rho-GAP domain-containing protein</fullName>
    </recommendedName>
</protein>
<keyword evidence="4" id="KW-1185">Reference proteome</keyword>
<organism evidence="3 4">
    <name type="scientific">Lymnaea stagnalis</name>
    <name type="common">Great pond snail</name>
    <name type="synonym">Helix stagnalis</name>
    <dbReference type="NCBI Taxonomy" id="6523"/>
    <lineage>
        <taxon>Eukaryota</taxon>
        <taxon>Metazoa</taxon>
        <taxon>Spiralia</taxon>
        <taxon>Lophotrochozoa</taxon>
        <taxon>Mollusca</taxon>
        <taxon>Gastropoda</taxon>
        <taxon>Heterobranchia</taxon>
        <taxon>Euthyneura</taxon>
        <taxon>Panpulmonata</taxon>
        <taxon>Hygrophila</taxon>
        <taxon>Lymnaeoidea</taxon>
        <taxon>Lymnaeidae</taxon>
        <taxon>Lymnaea</taxon>
    </lineage>
</organism>
<dbReference type="AlphaFoldDB" id="A0AAV2HG80"/>
<evidence type="ECO:0000256" key="1">
    <source>
        <dbReference type="ARBA" id="ARBA00022468"/>
    </source>
</evidence>
<evidence type="ECO:0000313" key="4">
    <source>
        <dbReference type="Proteomes" id="UP001497497"/>
    </source>
</evidence>
<reference evidence="3 4" key="1">
    <citation type="submission" date="2024-04" db="EMBL/GenBank/DDBJ databases">
        <authorList>
            <consortium name="Genoscope - CEA"/>
            <person name="William W."/>
        </authorList>
    </citation>
    <scope>NUCLEOTIDE SEQUENCE [LARGE SCALE GENOMIC DNA]</scope>
</reference>
<dbReference type="PANTHER" id="PTHR15729:SF10">
    <property type="entry name" value="GTPASE-ACTIVATING PROTEIN CDGAPR"/>
    <property type="match status" value="1"/>
</dbReference>
<dbReference type="PANTHER" id="PTHR15729">
    <property type="entry name" value="CDC42 GTPASE-ACTIVATING PROTEIN"/>
    <property type="match status" value="1"/>
</dbReference>
<dbReference type="InterPro" id="IPR000198">
    <property type="entry name" value="RhoGAP_dom"/>
</dbReference>
<dbReference type="Proteomes" id="UP001497497">
    <property type="component" value="Unassembled WGS sequence"/>
</dbReference>
<evidence type="ECO:0000313" key="3">
    <source>
        <dbReference type="EMBL" id="CAL1531764.1"/>
    </source>
</evidence>
<dbReference type="Gene3D" id="1.10.555.10">
    <property type="entry name" value="Rho GTPase activation protein"/>
    <property type="match status" value="1"/>
</dbReference>
<evidence type="ECO:0000259" key="2">
    <source>
        <dbReference type="PROSITE" id="PS50238"/>
    </source>
</evidence>
<dbReference type="Pfam" id="PF00620">
    <property type="entry name" value="RhoGAP"/>
    <property type="match status" value="1"/>
</dbReference>
<dbReference type="InterPro" id="IPR008936">
    <property type="entry name" value="Rho_GTPase_activation_prot"/>
</dbReference>
<name>A0AAV2HG80_LYMST</name>
<keyword evidence="1" id="KW-0343">GTPase activation</keyword>
<sequence length="240" mass="27634">MTSCCPEPLATAAASRKPLIRKHGKLLSFLRTFFSHRPPRNQLKQSGIVKERVFGCDLGEHLLNSGHDVPLLLKSCTDIIEEFGIVHGIYRLSGITSNIQKLRLAFDEDRVPDLTEDCYLQDIHSISSLLKMYFRELPNPLLTYQLYDKFADAVRDEDNKLLKIHDVVQQLPPPHYRTTEYLMRHLARVAAYGHETEMHSKNLAIVWAPNLLRYSIIGPWGQAGRRKKKLDFFLNLKTLN</sequence>
<dbReference type="PROSITE" id="PS50238">
    <property type="entry name" value="RHOGAP"/>
    <property type="match status" value="1"/>
</dbReference>